<accession>A0ABR2K5V3</accession>
<evidence type="ECO:0000313" key="2">
    <source>
        <dbReference type="Proteomes" id="UP001470230"/>
    </source>
</evidence>
<name>A0ABR2K5V3_9EUKA</name>
<keyword evidence="2" id="KW-1185">Reference proteome</keyword>
<dbReference type="Proteomes" id="UP001470230">
    <property type="component" value="Unassembled WGS sequence"/>
</dbReference>
<proteinExistence type="predicted"/>
<organism evidence="1 2">
    <name type="scientific">Tritrichomonas musculus</name>
    <dbReference type="NCBI Taxonomy" id="1915356"/>
    <lineage>
        <taxon>Eukaryota</taxon>
        <taxon>Metamonada</taxon>
        <taxon>Parabasalia</taxon>
        <taxon>Tritrichomonadida</taxon>
        <taxon>Tritrichomonadidae</taxon>
        <taxon>Tritrichomonas</taxon>
    </lineage>
</organism>
<reference evidence="1 2" key="1">
    <citation type="submission" date="2024-04" db="EMBL/GenBank/DDBJ databases">
        <title>Tritrichomonas musculus Genome.</title>
        <authorList>
            <person name="Alves-Ferreira E."/>
            <person name="Grigg M."/>
            <person name="Lorenzi H."/>
            <person name="Galac M."/>
        </authorList>
    </citation>
    <scope>NUCLEOTIDE SEQUENCE [LARGE SCALE GENOMIC DNA]</scope>
    <source>
        <strain evidence="1 2">EAF2021</strain>
    </source>
</reference>
<protein>
    <submittedName>
        <fullName evidence="1">Uncharacterized protein</fullName>
    </submittedName>
</protein>
<comment type="caution">
    <text evidence="1">The sequence shown here is derived from an EMBL/GenBank/DDBJ whole genome shotgun (WGS) entry which is preliminary data.</text>
</comment>
<sequence>MNEEAAALKIQKWYRKCQMKKLFVDDIRKQFEMISAEIGDKKPNWKSTFFCLPEFDTPPDVERNFIESNIAHRLAILKYQSSLES</sequence>
<gene>
    <name evidence="1" type="ORF">M9Y10_041928</name>
</gene>
<evidence type="ECO:0000313" key="1">
    <source>
        <dbReference type="EMBL" id="KAK8886465.1"/>
    </source>
</evidence>
<dbReference type="EMBL" id="JAPFFF010000007">
    <property type="protein sequence ID" value="KAK8886465.1"/>
    <property type="molecule type" value="Genomic_DNA"/>
</dbReference>